<keyword evidence="3" id="KW-1185">Reference proteome</keyword>
<dbReference type="PANTHER" id="PTHR37955:SF1">
    <property type="entry name" value="DEP DOMAIN-CONTAINING PROTEIN"/>
    <property type="match status" value="1"/>
</dbReference>
<dbReference type="AlphaFoldDB" id="A0A1G6B8Q7"/>
<feature type="transmembrane region" description="Helical" evidence="1">
    <location>
        <begin position="95"/>
        <end position="112"/>
    </location>
</feature>
<dbReference type="InterPro" id="IPR038665">
    <property type="entry name" value="Voltage-dep_anion_channel_sf"/>
</dbReference>
<dbReference type="Proteomes" id="UP000182508">
    <property type="component" value="Unassembled WGS sequence"/>
</dbReference>
<sequence>MKLFKQPPLAMSGLILAQLALGQLLIPFLPFLSLLIAYLGLLEFIYLTVFIVSHPKTLARQLEKALPASIFSTYFMSSLLLAVNFQSWNLTVAPYFWWFGTIGHILHLLYFTGKFVFRFNWDNVYPSWTVLFIGLSLSALTSGITNQVQLGMAIFWFCLCLSLPLFILIVYKLRQFGIDQVAQPNLATLCAPLSLLLATYQTISPSRNLVLSLILLVVSQSLYFYILRKIPNLFHQSFHPGFSALTFPLVISARALFITCSNLGLNQIVWQSLIYLEVAIASFIVIYVTIGYIGLFRTPFSNG</sequence>
<name>A0A1G6B8Q7_9STRE</name>
<feature type="transmembrane region" description="Helical" evidence="1">
    <location>
        <begin position="65"/>
        <end position="83"/>
    </location>
</feature>
<feature type="transmembrane region" description="Helical" evidence="1">
    <location>
        <begin position="238"/>
        <end position="257"/>
    </location>
</feature>
<accession>A0A1G6B8Q7</accession>
<dbReference type="PANTHER" id="PTHR37955">
    <property type="entry name" value="TELLURITE RESISTANCE PROTEIN TEHA"/>
    <property type="match status" value="1"/>
</dbReference>
<dbReference type="STRING" id="439219.SAMN02910293_00843"/>
<dbReference type="CDD" id="cd09325">
    <property type="entry name" value="TDT_C4-dicarb_trans"/>
    <property type="match status" value="1"/>
</dbReference>
<feature type="transmembrane region" description="Helical" evidence="1">
    <location>
        <begin position="209"/>
        <end position="226"/>
    </location>
</feature>
<gene>
    <name evidence="2" type="ORF">SAMN02910293_00843</name>
</gene>
<keyword evidence="1" id="KW-0472">Membrane</keyword>
<dbReference type="EMBL" id="FMXP01000010">
    <property type="protein sequence ID" value="SDB16994.1"/>
    <property type="molecule type" value="Genomic_DNA"/>
</dbReference>
<reference evidence="2 3" key="1">
    <citation type="submission" date="2016-10" db="EMBL/GenBank/DDBJ databases">
        <authorList>
            <person name="de Groot N.N."/>
        </authorList>
    </citation>
    <scope>NUCLEOTIDE SEQUENCE [LARGE SCALE GENOMIC DNA]</scope>
    <source>
        <strain evidence="2 3">A-4</strain>
    </source>
</reference>
<feature type="transmembrane region" description="Helical" evidence="1">
    <location>
        <begin position="124"/>
        <end position="144"/>
    </location>
</feature>
<dbReference type="GO" id="GO:0005886">
    <property type="term" value="C:plasma membrane"/>
    <property type="evidence" value="ECO:0007669"/>
    <property type="project" value="TreeGrafter"/>
</dbReference>
<feature type="transmembrane region" description="Helical" evidence="1">
    <location>
        <begin position="32"/>
        <end position="53"/>
    </location>
</feature>
<keyword evidence="1" id="KW-0812">Transmembrane</keyword>
<feature type="transmembrane region" description="Helical" evidence="1">
    <location>
        <begin position="269"/>
        <end position="295"/>
    </location>
</feature>
<evidence type="ECO:0000313" key="3">
    <source>
        <dbReference type="Proteomes" id="UP000182508"/>
    </source>
</evidence>
<dbReference type="Gene3D" id="1.50.10.150">
    <property type="entry name" value="Voltage-dependent anion channel"/>
    <property type="match status" value="1"/>
</dbReference>
<protein>
    <submittedName>
        <fullName evidence="2">Exfoliative toxin A/B</fullName>
    </submittedName>
</protein>
<evidence type="ECO:0000256" key="1">
    <source>
        <dbReference type="SAM" id="Phobius"/>
    </source>
</evidence>
<proteinExistence type="predicted"/>
<organism evidence="2 3">
    <name type="scientific">Streptococcus henryi</name>
    <dbReference type="NCBI Taxonomy" id="439219"/>
    <lineage>
        <taxon>Bacteria</taxon>
        <taxon>Bacillati</taxon>
        <taxon>Bacillota</taxon>
        <taxon>Bacilli</taxon>
        <taxon>Lactobacillales</taxon>
        <taxon>Streptococcaceae</taxon>
        <taxon>Streptococcus</taxon>
    </lineage>
</organism>
<dbReference type="GO" id="GO:0046583">
    <property type="term" value="F:monoatomic cation efflux transmembrane transporter activity"/>
    <property type="evidence" value="ECO:0007669"/>
    <property type="project" value="TreeGrafter"/>
</dbReference>
<dbReference type="RefSeq" id="WP_074485719.1">
    <property type="nucleotide sequence ID" value="NZ_FMXP01000010.1"/>
</dbReference>
<feature type="transmembrane region" description="Helical" evidence="1">
    <location>
        <begin position="150"/>
        <end position="173"/>
    </location>
</feature>
<evidence type="ECO:0000313" key="2">
    <source>
        <dbReference type="EMBL" id="SDB16994.1"/>
    </source>
</evidence>
<keyword evidence="1" id="KW-1133">Transmembrane helix</keyword>
<dbReference type="InterPro" id="IPR052951">
    <property type="entry name" value="Tellurite_res_ion_channel"/>
</dbReference>